<evidence type="ECO:0000256" key="1">
    <source>
        <dbReference type="ARBA" id="ARBA00006987"/>
    </source>
</evidence>
<keyword evidence="2" id="KW-0732">Signal</keyword>
<comment type="similarity">
    <text evidence="1">Belongs to the UPF0065 (bug) family.</text>
</comment>
<name>A0ABT3A074_9RHOB</name>
<proteinExistence type="inferred from homology"/>
<dbReference type="InterPro" id="IPR005064">
    <property type="entry name" value="BUG"/>
</dbReference>
<protein>
    <submittedName>
        <fullName evidence="3">Tripartite tricarboxylate transporter substrate-binding protein</fullName>
    </submittedName>
</protein>
<evidence type="ECO:0000313" key="3">
    <source>
        <dbReference type="EMBL" id="MCV2879406.1"/>
    </source>
</evidence>
<keyword evidence="4" id="KW-1185">Reference proteome</keyword>
<reference evidence="3 4" key="1">
    <citation type="submission" date="2022-10" db="EMBL/GenBank/DDBJ databases">
        <title>Sinirhodobacter sp. nov., isolated from ocean surface sediments.</title>
        <authorList>
            <person name="He W."/>
            <person name="Wang L."/>
            <person name="Zhang D.-F."/>
        </authorList>
    </citation>
    <scope>NUCLEOTIDE SEQUENCE [LARGE SCALE GENOMIC DNA]</scope>
    <source>
        <strain evidence="3 4">WL0115</strain>
    </source>
</reference>
<accession>A0ABT3A074</accession>
<evidence type="ECO:0000256" key="2">
    <source>
        <dbReference type="SAM" id="SignalP"/>
    </source>
</evidence>
<dbReference type="PANTHER" id="PTHR42928:SF5">
    <property type="entry name" value="BLR1237 PROTEIN"/>
    <property type="match status" value="1"/>
</dbReference>
<dbReference type="InterPro" id="IPR042100">
    <property type="entry name" value="Bug_dom1"/>
</dbReference>
<feature type="signal peptide" evidence="2">
    <location>
        <begin position="1"/>
        <end position="24"/>
    </location>
</feature>
<evidence type="ECO:0000313" key="4">
    <source>
        <dbReference type="Proteomes" id="UP001526166"/>
    </source>
</evidence>
<dbReference type="Gene3D" id="3.40.190.10">
    <property type="entry name" value="Periplasmic binding protein-like II"/>
    <property type="match status" value="1"/>
</dbReference>
<dbReference type="PANTHER" id="PTHR42928">
    <property type="entry name" value="TRICARBOXYLATE-BINDING PROTEIN"/>
    <property type="match status" value="1"/>
</dbReference>
<sequence length="328" mass="34494">MMNFRKFLMPLPLATLALAAPVHAGDTVALQVGYGPGGSFDIMARLFADHLGKHLDGNPTVIVENVPGAGSLKLAKMIADKGTADGSQIGTISGALGLTPVFEPENPGFDPANVRYIASASRESSYCITPKSSGISSLAEFVKSNGKAGATGKTSSTYTYAAAIKSALGGSYDIVTGFDGGNEIDLAMERGDIQVRCGISLTVVGQADMLERYVILGEIGTVSKGPITDEPFILDLVTDPTERAALELVFSSTQMHHPYIVSKETPEETVAALRKAFSDTVADPAFVADAKTRGVIVELTDGAEVEARIEALRNSDPAIVQRAREMVQ</sequence>
<dbReference type="EMBL" id="JAOWKW010000008">
    <property type="protein sequence ID" value="MCV2879406.1"/>
    <property type="molecule type" value="Genomic_DNA"/>
</dbReference>
<dbReference type="Proteomes" id="UP001526166">
    <property type="component" value="Unassembled WGS sequence"/>
</dbReference>
<feature type="chain" id="PRO_5046035438" evidence="2">
    <location>
        <begin position="25"/>
        <end position="328"/>
    </location>
</feature>
<gene>
    <name evidence="3" type="ORF">OE699_11115</name>
</gene>
<comment type="caution">
    <text evidence="3">The sequence shown here is derived from an EMBL/GenBank/DDBJ whole genome shotgun (WGS) entry which is preliminary data.</text>
</comment>
<organism evidence="3 4">
    <name type="scientific">Sedimentimonas flavescens</name>
    <dbReference type="NCBI Taxonomy" id="2851012"/>
    <lineage>
        <taxon>Bacteria</taxon>
        <taxon>Pseudomonadati</taxon>
        <taxon>Pseudomonadota</taxon>
        <taxon>Alphaproteobacteria</taxon>
        <taxon>Rhodobacterales</taxon>
        <taxon>Rhodobacter group</taxon>
        <taxon>Sedimentimonas</taxon>
    </lineage>
</organism>
<dbReference type="Gene3D" id="3.40.190.150">
    <property type="entry name" value="Bordetella uptake gene, domain 1"/>
    <property type="match status" value="1"/>
</dbReference>
<dbReference type="SUPFAM" id="SSF53850">
    <property type="entry name" value="Periplasmic binding protein-like II"/>
    <property type="match status" value="1"/>
</dbReference>